<dbReference type="Proteomes" id="UP000887013">
    <property type="component" value="Unassembled WGS sequence"/>
</dbReference>
<dbReference type="PANTHER" id="PTHR38681:SF1">
    <property type="entry name" value="RETROVIRUS-RELATED POL POLYPROTEIN FROM TRANSPOSON 412-LIKE PROTEIN"/>
    <property type="match status" value="1"/>
</dbReference>
<dbReference type="PANTHER" id="PTHR38681">
    <property type="entry name" value="RETROVIRUS-RELATED POL POLYPROTEIN FROM TRANSPOSON 412-LIKE PROTEIN-RELATED"/>
    <property type="match status" value="1"/>
</dbReference>
<sequence length="147" mass="16512">MAHENLKWTEILPVVLSGLRTAIKKDLNATSSQLVYSTTLRLPSDLLSDDSIVNAIITPTYVSNFIPMIRKLNPTNATYHGNNKFFVNPTLSSCSHVFFRIDTVRSPPYPGPPMDKNRSDKNFVLNLKGKSVNVTIDRSKLVYELSE</sequence>
<dbReference type="OrthoDB" id="6436825at2759"/>
<keyword evidence="2" id="KW-1185">Reference proteome</keyword>
<comment type="caution">
    <text evidence="1">The sequence shown here is derived from an EMBL/GenBank/DDBJ whole genome shotgun (WGS) entry which is preliminary data.</text>
</comment>
<dbReference type="AlphaFoldDB" id="A0A8X6U147"/>
<accession>A0A8X6U147</accession>
<gene>
    <name evidence="1" type="primary">Tf2-9_211</name>
    <name evidence="1" type="ORF">NPIL_329741</name>
</gene>
<evidence type="ECO:0000313" key="1">
    <source>
        <dbReference type="EMBL" id="GFT71084.1"/>
    </source>
</evidence>
<organism evidence="1 2">
    <name type="scientific">Nephila pilipes</name>
    <name type="common">Giant wood spider</name>
    <name type="synonym">Nephila maculata</name>
    <dbReference type="NCBI Taxonomy" id="299642"/>
    <lineage>
        <taxon>Eukaryota</taxon>
        <taxon>Metazoa</taxon>
        <taxon>Ecdysozoa</taxon>
        <taxon>Arthropoda</taxon>
        <taxon>Chelicerata</taxon>
        <taxon>Arachnida</taxon>
        <taxon>Araneae</taxon>
        <taxon>Araneomorphae</taxon>
        <taxon>Entelegynae</taxon>
        <taxon>Araneoidea</taxon>
        <taxon>Nephilidae</taxon>
        <taxon>Nephila</taxon>
    </lineage>
</organism>
<dbReference type="EMBL" id="BMAW01069918">
    <property type="protein sequence ID" value="GFT71084.1"/>
    <property type="molecule type" value="Genomic_DNA"/>
</dbReference>
<proteinExistence type="predicted"/>
<name>A0A8X6U147_NEPPI</name>
<evidence type="ECO:0000313" key="2">
    <source>
        <dbReference type="Proteomes" id="UP000887013"/>
    </source>
</evidence>
<reference evidence="1" key="1">
    <citation type="submission" date="2020-08" db="EMBL/GenBank/DDBJ databases">
        <title>Multicomponent nature underlies the extraordinary mechanical properties of spider dragline silk.</title>
        <authorList>
            <person name="Kono N."/>
            <person name="Nakamura H."/>
            <person name="Mori M."/>
            <person name="Yoshida Y."/>
            <person name="Ohtoshi R."/>
            <person name="Malay A.D."/>
            <person name="Moran D.A.P."/>
            <person name="Tomita M."/>
            <person name="Numata K."/>
            <person name="Arakawa K."/>
        </authorList>
    </citation>
    <scope>NUCLEOTIDE SEQUENCE</scope>
</reference>
<protein>
    <submittedName>
        <fullName evidence="1">Transposon Tf2-9 polyprotein</fullName>
    </submittedName>
</protein>